<proteinExistence type="predicted"/>
<dbReference type="EMBL" id="UYRT01097597">
    <property type="protein sequence ID" value="VDN41365.1"/>
    <property type="molecule type" value="Genomic_DNA"/>
</dbReference>
<reference evidence="2 3" key="2">
    <citation type="submission" date="2018-11" db="EMBL/GenBank/DDBJ databases">
        <authorList>
            <consortium name="Pathogen Informatics"/>
        </authorList>
    </citation>
    <scope>NUCLEOTIDE SEQUENCE [LARGE SCALE GENOMIC DNA]</scope>
</reference>
<keyword evidence="1" id="KW-1133">Transmembrane helix</keyword>
<keyword evidence="1" id="KW-0472">Membrane</keyword>
<keyword evidence="1" id="KW-0812">Transmembrane</keyword>
<name>A0A183EQW7_9BILA</name>
<evidence type="ECO:0000313" key="4">
    <source>
        <dbReference type="WBParaSite" id="GPUH_0002338801-mRNA-1"/>
    </source>
</evidence>
<evidence type="ECO:0000256" key="1">
    <source>
        <dbReference type="SAM" id="Phobius"/>
    </source>
</evidence>
<keyword evidence="3" id="KW-1185">Reference proteome</keyword>
<evidence type="ECO:0000313" key="3">
    <source>
        <dbReference type="Proteomes" id="UP000271098"/>
    </source>
</evidence>
<gene>
    <name evidence="2" type="ORF">GPUH_LOCUS23359</name>
</gene>
<reference evidence="4" key="1">
    <citation type="submission" date="2016-06" db="UniProtKB">
        <authorList>
            <consortium name="WormBaseParasite"/>
        </authorList>
    </citation>
    <scope>IDENTIFICATION</scope>
</reference>
<dbReference type="Proteomes" id="UP000271098">
    <property type="component" value="Unassembled WGS sequence"/>
</dbReference>
<dbReference type="AlphaFoldDB" id="A0A183EQW7"/>
<organism evidence="4">
    <name type="scientific">Gongylonema pulchrum</name>
    <dbReference type="NCBI Taxonomy" id="637853"/>
    <lineage>
        <taxon>Eukaryota</taxon>
        <taxon>Metazoa</taxon>
        <taxon>Ecdysozoa</taxon>
        <taxon>Nematoda</taxon>
        <taxon>Chromadorea</taxon>
        <taxon>Rhabditida</taxon>
        <taxon>Spirurina</taxon>
        <taxon>Spiruromorpha</taxon>
        <taxon>Spiruroidea</taxon>
        <taxon>Gongylonematidae</taxon>
        <taxon>Gongylonema</taxon>
    </lineage>
</organism>
<feature type="transmembrane region" description="Helical" evidence="1">
    <location>
        <begin position="43"/>
        <end position="76"/>
    </location>
</feature>
<dbReference type="WBParaSite" id="GPUH_0002338801-mRNA-1">
    <property type="protein sequence ID" value="GPUH_0002338801-mRNA-1"/>
    <property type="gene ID" value="GPUH_0002338801"/>
</dbReference>
<sequence>MTQPIVEIADDMLKLSRYKVATYKESMEQFGALDDAHQGIAQYVHVCACLFVCMYVCIYVCMYVCMVSMYVCVYVCMCV</sequence>
<protein>
    <submittedName>
        <fullName evidence="4">14_3_3 domain-containing protein</fullName>
    </submittedName>
</protein>
<accession>A0A183EQW7</accession>
<evidence type="ECO:0000313" key="2">
    <source>
        <dbReference type="EMBL" id="VDN41365.1"/>
    </source>
</evidence>